<dbReference type="SUPFAM" id="SSF49265">
    <property type="entry name" value="Fibronectin type III"/>
    <property type="match status" value="1"/>
</dbReference>
<evidence type="ECO:0000313" key="2">
    <source>
        <dbReference type="EMBL" id="MDI9862548.1"/>
    </source>
</evidence>
<comment type="caution">
    <text evidence="2">The sequence shown here is derived from an EMBL/GenBank/DDBJ whole genome shotgun (WGS) entry which is preliminary data.</text>
</comment>
<dbReference type="RefSeq" id="WP_283346786.1">
    <property type="nucleotide sequence ID" value="NZ_JASHIF010000032.1"/>
</dbReference>
<dbReference type="EMBL" id="JASHIF010000032">
    <property type="protein sequence ID" value="MDI9862548.1"/>
    <property type="molecule type" value="Genomic_DNA"/>
</dbReference>
<dbReference type="PROSITE" id="PS50853">
    <property type="entry name" value="FN3"/>
    <property type="match status" value="1"/>
</dbReference>
<proteinExistence type="predicted"/>
<dbReference type="InterPro" id="IPR003961">
    <property type="entry name" value="FN3_dom"/>
</dbReference>
<gene>
    <name evidence="2" type="ORF">QM524_25205</name>
</gene>
<dbReference type="InterPro" id="IPR013783">
    <property type="entry name" value="Ig-like_fold"/>
</dbReference>
<name>A0ABT6YG22_9BACT</name>
<reference evidence="2 3" key="1">
    <citation type="submission" date="2023-05" db="EMBL/GenBank/DDBJ databases">
        <title>Novel species of genus Flectobacillus isolated from stream in China.</title>
        <authorList>
            <person name="Lu H."/>
        </authorList>
    </citation>
    <scope>NUCLEOTIDE SEQUENCE [LARGE SCALE GENOMIC DNA]</scope>
    <source>
        <strain evidence="2 3">KCTC 42575</strain>
    </source>
</reference>
<dbReference type="Gene3D" id="2.60.40.10">
    <property type="entry name" value="Immunoglobulins"/>
    <property type="match status" value="2"/>
</dbReference>
<evidence type="ECO:0000259" key="1">
    <source>
        <dbReference type="PROSITE" id="PS50853"/>
    </source>
</evidence>
<organism evidence="2 3">
    <name type="scientific">Flectobacillus roseus</name>
    <dbReference type="NCBI Taxonomy" id="502259"/>
    <lineage>
        <taxon>Bacteria</taxon>
        <taxon>Pseudomonadati</taxon>
        <taxon>Bacteroidota</taxon>
        <taxon>Cytophagia</taxon>
        <taxon>Cytophagales</taxon>
        <taxon>Flectobacillaceae</taxon>
        <taxon>Flectobacillus</taxon>
    </lineage>
</organism>
<evidence type="ECO:0000313" key="3">
    <source>
        <dbReference type="Proteomes" id="UP001236507"/>
    </source>
</evidence>
<keyword evidence="3" id="KW-1185">Reference proteome</keyword>
<dbReference type="Proteomes" id="UP001236507">
    <property type="component" value="Unassembled WGS sequence"/>
</dbReference>
<feature type="domain" description="Fibronectin type-III" evidence="1">
    <location>
        <begin position="518"/>
        <end position="614"/>
    </location>
</feature>
<dbReference type="InterPro" id="IPR036116">
    <property type="entry name" value="FN3_sf"/>
</dbReference>
<accession>A0ABT6YG22</accession>
<sequence length="716" mass="82054">MKKLLLLICLQVIGFEMYCQSKPQKQSTINNQIKKSSTVQALKSIPTLQLLAKHGKGTIRLRWVAQTPEIWALGHQYGYILERTTVIRNNKTLAKPEDFKTIALLPFSEQEWSKLAQTDDYVRAAQSFYFYKPEELAEKDTSLKSAITRGKFAFSSIAADFSSTVASLMRLSFEDSLVKSNEIYHYTIKLNHPDFQKLKAETRVTAGMSWNIKAYTPQKLVDLDYVDSTVTLKWVIPQQAIFTGYVIERSADGGVSYERVNQAPFVPIENSPKEKDAFLYTTKVPKLMLNYYYRIRGIDPFAEQSDPSNSVKVFAFQSRLPEPDSLLSNFLNKRTVGIRWRFPDSLTINLQGFNVYKTLDFKNFTKVNKEVVSNSTRTIFDRIEDGIENIYYTVAAVDLRGRQKTSEPLLVNIIDSIPPMKLMNLHGKINKKGITRIGWTHGKERDLFGFNVFRAEGIRPKDMELIRVIQHPDTAMIDTVAMGTTNRKVLYVIVPIDFHSNATRANDTLVLYRPDVTPPEPPKTVYFAFENEKASIKWLPSTSEDVAAYKLYKQDLPDTATRFIADVKLAKDTLRYITESMEEEKSTNYLLRAIDQEGLISNDSNRVEIKLNRPHRLPGVDTLFISYDDTKQEVIIKWKYNYFSKKRQIQSFFLSKLTPGTDFNKLGIVSGDTFEYRDPIQSSGTYFYRVLAESTDGIISVKGKPISIKVKVKKKE</sequence>
<protein>
    <recommendedName>
        <fullName evidence="1">Fibronectin type-III domain-containing protein</fullName>
    </recommendedName>
</protein>